<evidence type="ECO:0000256" key="2">
    <source>
        <dbReference type="ARBA" id="ARBA00006727"/>
    </source>
</evidence>
<reference evidence="5" key="1">
    <citation type="submission" date="2016-06" db="EMBL/GenBank/DDBJ databases">
        <title>Draft Genome sequence of the fungus Inonotus baumii.</title>
        <authorList>
            <person name="Zhu H."/>
            <person name="Lin W."/>
        </authorList>
    </citation>
    <scope>NUCLEOTIDE SEQUENCE</scope>
    <source>
        <strain evidence="5">821</strain>
    </source>
</reference>
<dbReference type="SUPFAM" id="SSF103473">
    <property type="entry name" value="MFS general substrate transporter"/>
    <property type="match status" value="1"/>
</dbReference>
<feature type="transmembrane region" description="Helical" evidence="3">
    <location>
        <begin position="177"/>
        <end position="196"/>
    </location>
</feature>
<comment type="subcellular location">
    <subcellularLocation>
        <location evidence="1">Membrane</location>
        <topology evidence="1">Multi-pass membrane protein</topology>
    </subcellularLocation>
</comment>
<dbReference type="Gene3D" id="1.20.1250.20">
    <property type="entry name" value="MFS general substrate transporter like domains"/>
    <property type="match status" value="2"/>
</dbReference>
<dbReference type="InterPro" id="IPR050327">
    <property type="entry name" value="Proton-linked_MCT"/>
</dbReference>
<name>A0A9Q5I0K4_SANBA</name>
<keyword evidence="3" id="KW-0812">Transmembrane</keyword>
<evidence type="ECO:0000313" key="5">
    <source>
        <dbReference type="EMBL" id="OCB89309.1"/>
    </source>
</evidence>
<dbReference type="PANTHER" id="PTHR11360">
    <property type="entry name" value="MONOCARBOXYLATE TRANSPORTER"/>
    <property type="match status" value="1"/>
</dbReference>
<accession>A0A9Q5I0K4</accession>
<dbReference type="InterPro" id="IPR011701">
    <property type="entry name" value="MFS"/>
</dbReference>
<feature type="transmembrane region" description="Helical" evidence="3">
    <location>
        <begin position="335"/>
        <end position="358"/>
    </location>
</feature>
<gene>
    <name evidence="5" type="ORF">A7U60_g3508</name>
</gene>
<feature type="transmembrane region" description="Helical" evidence="3">
    <location>
        <begin position="279"/>
        <end position="297"/>
    </location>
</feature>
<feature type="transmembrane region" description="Helical" evidence="3">
    <location>
        <begin position="116"/>
        <end position="135"/>
    </location>
</feature>
<dbReference type="GO" id="GO:0016020">
    <property type="term" value="C:membrane"/>
    <property type="evidence" value="ECO:0007669"/>
    <property type="project" value="UniProtKB-SubCell"/>
</dbReference>
<dbReference type="OrthoDB" id="6509908at2759"/>
<keyword evidence="3" id="KW-1133">Transmembrane helix</keyword>
<feature type="transmembrane region" description="Helical" evidence="3">
    <location>
        <begin position="208"/>
        <end position="230"/>
    </location>
</feature>
<proteinExistence type="inferred from homology"/>
<feature type="transmembrane region" description="Helical" evidence="3">
    <location>
        <begin position="49"/>
        <end position="70"/>
    </location>
</feature>
<protein>
    <submittedName>
        <fullName evidence="5">MFS general substrate transporter</fullName>
    </submittedName>
</protein>
<feature type="transmembrane region" description="Helical" evidence="3">
    <location>
        <begin position="309"/>
        <end position="329"/>
    </location>
</feature>
<dbReference type="EMBL" id="LNZH02000158">
    <property type="protein sequence ID" value="OCB89309.1"/>
    <property type="molecule type" value="Genomic_DNA"/>
</dbReference>
<feature type="transmembrane region" description="Helical" evidence="3">
    <location>
        <begin position="242"/>
        <end position="259"/>
    </location>
</feature>
<comment type="caution">
    <text evidence="5">The sequence shown here is derived from an EMBL/GenBank/DDBJ whole genome shotgun (WGS) entry which is preliminary data.</text>
</comment>
<feature type="transmembrane region" description="Helical" evidence="3">
    <location>
        <begin position="403"/>
        <end position="423"/>
    </location>
</feature>
<keyword evidence="6" id="KW-1185">Reference proteome</keyword>
<organism evidence="5 6">
    <name type="scientific">Sanghuangporus baumii</name>
    <name type="common">Phellinus baumii</name>
    <dbReference type="NCBI Taxonomy" id="108892"/>
    <lineage>
        <taxon>Eukaryota</taxon>
        <taxon>Fungi</taxon>
        <taxon>Dikarya</taxon>
        <taxon>Basidiomycota</taxon>
        <taxon>Agaricomycotina</taxon>
        <taxon>Agaricomycetes</taxon>
        <taxon>Hymenochaetales</taxon>
        <taxon>Hymenochaetaceae</taxon>
        <taxon>Sanghuangporus</taxon>
    </lineage>
</organism>
<dbReference type="PANTHER" id="PTHR11360:SF177">
    <property type="entry name" value="RIBOFLAVIN TRANSPORTER MCH5"/>
    <property type="match status" value="1"/>
</dbReference>
<evidence type="ECO:0000259" key="4">
    <source>
        <dbReference type="PROSITE" id="PS50850"/>
    </source>
</evidence>
<keyword evidence="3" id="KW-0472">Membrane</keyword>
<feature type="domain" description="Major facilitator superfamily (MFS) profile" evidence="4">
    <location>
        <begin position="246"/>
        <end position="432"/>
    </location>
</feature>
<feature type="transmembrane region" description="Helical" evidence="3">
    <location>
        <begin position="141"/>
        <end position="165"/>
    </location>
</feature>
<dbReference type="AlphaFoldDB" id="A0A9Q5I0K4"/>
<dbReference type="InterPro" id="IPR036259">
    <property type="entry name" value="MFS_trans_sf"/>
</dbReference>
<evidence type="ECO:0000256" key="1">
    <source>
        <dbReference type="ARBA" id="ARBA00004141"/>
    </source>
</evidence>
<dbReference type="PROSITE" id="PS50850">
    <property type="entry name" value="MFS"/>
    <property type="match status" value="1"/>
</dbReference>
<sequence length="432" mass="46398">MSTASTFASDVNSAKDEKKSIATQILETEQAEPIATQPSIEVPDGGLRAWLVVLGGFSLSFSTFGYFVSWGTYQAYYETVLLTGNTSSQIAWIGSLQYSLIFLPGLLAGRLFDLGYFKFLLISACAAMTVANFLTAECSEYWHFLLCQGFLLGLAAGCIYIPCIAVVSHWFKHRRPLAFAIISFGGSLGGIVYPIMVRNLLPGVGFKWTVRAIAFLNSTTFVFAALVGNAQSTSASRQASETVRYSVVFVALVLVLRFLDIRRLYGALFSAELIGIDRSFAFYLVAIANGASAIGRLGSGILAVSYGPVNVMVICTALAAVFTYIWPFVTTKGAFTAVTVLYGVASGAFMCLFAIPVAHLGPTHDVGRRTGLQMTIMAIGALTGPPISGAIKQNHSTFREVGIYAGTMIAGSIFLMMASKYSVLHSILRGKF</sequence>
<evidence type="ECO:0000313" key="6">
    <source>
        <dbReference type="Proteomes" id="UP000757232"/>
    </source>
</evidence>
<comment type="similarity">
    <text evidence="2">Belongs to the major facilitator superfamily. Monocarboxylate porter (TC 2.A.1.13) family.</text>
</comment>
<dbReference type="GO" id="GO:0022857">
    <property type="term" value="F:transmembrane transporter activity"/>
    <property type="evidence" value="ECO:0007669"/>
    <property type="project" value="InterPro"/>
</dbReference>
<dbReference type="InterPro" id="IPR020846">
    <property type="entry name" value="MFS_dom"/>
</dbReference>
<dbReference type="Proteomes" id="UP000757232">
    <property type="component" value="Unassembled WGS sequence"/>
</dbReference>
<dbReference type="Pfam" id="PF07690">
    <property type="entry name" value="MFS_1"/>
    <property type="match status" value="2"/>
</dbReference>
<evidence type="ECO:0000256" key="3">
    <source>
        <dbReference type="SAM" id="Phobius"/>
    </source>
</evidence>
<feature type="transmembrane region" description="Helical" evidence="3">
    <location>
        <begin position="370"/>
        <end position="391"/>
    </location>
</feature>
<feature type="transmembrane region" description="Helical" evidence="3">
    <location>
        <begin position="90"/>
        <end position="109"/>
    </location>
</feature>